<dbReference type="SUPFAM" id="SSF63829">
    <property type="entry name" value="Calcium-dependent phosphotriesterase"/>
    <property type="match status" value="1"/>
</dbReference>
<organism evidence="2 3">
    <name type="scientific">Paenibacillus foliorum</name>
    <dbReference type="NCBI Taxonomy" id="2654974"/>
    <lineage>
        <taxon>Bacteria</taxon>
        <taxon>Bacillati</taxon>
        <taxon>Bacillota</taxon>
        <taxon>Bacilli</taxon>
        <taxon>Bacillales</taxon>
        <taxon>Paenibacillaceae</taxon>
        <taxon>Paenibacillus</taxon>
    </lineage>
</organism>
<sequence>MKNRKMIPKLMTAIILLAALSQIDEPRVAAVENKSFPDLPESHWSYKAVQEMSGKQIVDGYPDGTFRPNQTLTRAEFAALLYKTARLEEAKASSKASSYQDVDLSAWYKPYADALRGIFVQNELKGVEELFNPDAPALREDVAAAIVRLRGWSGGSSSDLRARFKDVNTISEGATQELATAVDRGIISGYEDGTIRGKAALTRAEAAMLLTKSFSEGPSSVADQVSVKQTEVESQTSVIPIKAKPVNQKPLYAIVDMLARDDGVNTYTSSKLDFTLSNGIHSQNKITKHLITDLSVDYKGDIYFVETKVDLNTPSTVKRLDEESHLPVTELFIDDSLFSSLSGPIFEKMKENRVLTKNHFLPVKLLSSVNNVDKQFIGNWPDTKFWSLFTFLGRKVHMASTKIGTMMKSEDFIIQLPNGDYIFSDITNGTIQRIKPGDGDNEELVSTSFSGRPLAALIEGEQLYILDPGLKSIVKVDIHSRKVVEKVVIQIENITYAVAKDNQFYISSEKNLFSVDVSGRIDPFLEERQFVYNDLISGNQTVGTKNQMDIVQISEFAFEPTGNIVFIDDMTGSFIRRLRLVKEQPNQSKSLPIIQTGAKLAKIQMEKIAHGVGIQVDQKENMISSIMMNEEGNLYLLEKNKSFSTIIDPLILKKSSFLKLWNQGSSRWNDLDNRYYGMRFEYYDAEQKLLKPKDYWYTGGLYFDGRNNAMHRAAWSQELNIATVNRIYPESITVGYMAGRGAVTEQDFVAFDGTGQIVVSDVSQGDLWFIGRDRQGYKLSPSEVGKHIRYSGKSTAAIWKDQNLYVLDAGNKTVTELKLNVPQYIAQAVDVKIDGVIDAVNVYGDKFYVMSGSKLYRIETDGSISSSEDLTEYLIEKTPVSKISIDSNGRLMLLDQKGNLLRIHF</sequence>
<protein>
    <recommendedName>
        <fullName evidence="1">SLH domain-containing protein</fullName>
    </recommendedName>
</protein>
<dbReference type="PROSITE" id="PS51272">
    <property type="entry name" value="SLH"/>
    <property type="match status" value="3"/>
</dbReference>
<feature type="domain" description="SLH" evidence="1">
    <location>
        <begin position="161"/>
        <end position="224"/>
    </location>
</feature>
<dbReference type="Pfam" id="PF00395">
    <property type="entry name" value="SLH"/>
    <property type="match status" value="2"/>
</dbReference>
<gene>
    <name evidence="2" type="ORF">GC093_23230</name>
</gene>
<evidence type="ECO:0000313" key="2">
    <source>
        <dbReference type="EMBL" id="NOU96114.1"/>
    </source>
</evidence>
<comment type="caution">
    <text evidence="2">The sequence shown here is derived from an EMBL/GenBank/DDBJ whole genome shotgun (WGS) entry which is preliminary data.</text>
</comment>
<dbReference type="AlphaFoldDB" id="A0A972K0Y3"/>
<dbReference type="InterPro" id="IPR001119">
    <property type="entry name" value="SLH_dom"/>
</dbReference>
<evidence type="ECO:0000259" key="1">
    <source>
        <dbReference type="PROSITE" id="PS51272"/>
    </source>
</evidence>
<dbReference type="EMBL" id="WHOD01000087">
    <property type="protein sequence ID" value="NOU96114.1"/>
    <property type="molecule type" value="Genomic_DNA"/>
</dbReference>
<evidence type="ECO:0000313" key="3">
    <source>
        <dbReference type="Proteomes" id="UP000641588"/>
    </source>
</evidence>
<feature type="domain" description="SLH" evidence="1">
    <location>
        <begin position="32"/>
        <end position="95"/>
    </location>
</feature>
<name>A0A972K0Y3_9BACL</name>
<dbReference type="PANTHER" id="PTHR43308">
    <property type="entry name" value="OUTER MEMBRANE PROTEIN ALPHA-RELATED"/>
    <property type="match status" value="1"/>
</dbReference>
<feature type="domain" description="SLH" evidence="1">
    <location>
        <begin position="96"/>
        <end position="160"/>
    </location>
</feature>
<dbReference type="Proteomes" id="UP000641588">
    <property type="component" value="Unassembled WGS sequence"/>
</dbReference>
<proteinExistence type="predicted"/>
<reference evidence="2" key="1">
    <citation type="submission" date="2019-10" db="EMBL/GenBank/DDBJ databases">
        <title>Description of Paenibacillus glebae sp. nov.</title>
        <authorList>
            <person name="Carlier A."/>
            <person name="Qi S."/>
        </authorList>
    </citation>
    <scope>NUCLEOTIDE SEQUENCE</scope>
    <source>
        <strain evidence="2">LMG 31456</strain>
    </source>
</reference>
<dbReference type="InterPro" id="IPR051465">
    <property type="entry name" value="Cell_Envelope_Struct_Comp"/>
</dbReference>
<accession>A0A972K0Y3</accession>
<keyword evidence="3" id="KW-1185">Reference proteome</keyword>